<keyword evidence="2" id="KW-0677">Repeat</keyword>
<dbReference type="InParanoid" id="A0A7R8UVU4"/>
<evidence type="ECO:0000259" key="7">
    <source>
        <dbReference type="PROSITE" id="PS50157"/>
    </source>
</evidence>
<dbReference type="SMART" id="SM00451">
    <property type="entry name" value="ZnF_U1"/>
    <property type="match status" value="4"/>
</dbReference>
<keyword evidence="1" id="KW-0479">Metal-binding</keyword>
<dbReference type="AlphaFoldDB" id="A0A7R8UVU4"/>
<feature type="domain" description="C2H2-type" evidence="7">
    <location>
        <begin position="428"/>
        <end position="456"/>
    </location>
</feature>
<dbReference type="PROSITE" id="PS50157">
    <property type="entry name" value="ZINC_FINGER_C2H2_2"/>
    <property type="match status" value="9"/>
</dbReference>
<evidence type="ECO:0000256" key="4">
    <source>
        <dbReference type="ARBA" id="ARBA00022833"/>
    </source>
</evidence>
<dbReference type="InterPro" id="IPR003604">
    <property type="entry name" value="Matrin/U1-like-C_Znf_C2H2"/>
</dbReference>
<feature type="domain" description="C2H2-type" evidence="7">
    <location>
        <begin position="604"/>
        <end position="631"/>
    </location>
</feature>
<evidence type="ECO:0000313" key="8">
    <source>
        <dbReference type="EMBL" id="CAD7086828.1"/>
    </source>
</evidence>
<dbReference type="SUPFAM" id="SSF57667">
    <property type="entry name" value="beta-beta-alpha zinc fingers"/>
    <property type="match status" value="4"/>
</dbReference>
<dbReference type="PROSITE" id="PS00028">
    <property type="entry name" value="ZINC_FINGER_C2H2_1"/>
    <property type="match status" value="12"/>
</dbReference>
<dbReference type="GO" id="GO:0000977">
    <property type="term" value="F:RNA polymerase II transcription regulatory region sequence-specific DNA binding"/>
    <property type="evidence" value="ECO:0007669"/>
    <property type="project" value="TreeGrafter"/>
</dbReference>
<feature type="domain" description="C2H2-type" evidence="7">
    <location>
        <begin position="394"/>
        <end position="421"/>
    </location>
</feature>
<evidence type="ECO:0000256" key="3">
    <source>
        <dbReference type="ARBA" id="ARBA00022771"/>
    </source>
</evidence>
<dbReference type="Pfam" id="PF00096">
    <property type="entry name" value="zf-C2H2"/>
    <property type="match status" value="4"/>
</dbReference>
<feature type="compositionally biased region" description="Acidic residues" evidence="6">
    <location>
        <begin position="17"/>
        <end position="35"/>
    </location>
</feature>
<dbReference type="InterPro" id="IPR036236">
    <property type="entry name" value="Znf_C2H2_sf"/>
</dbReference>
<evidence type="ECO:0000256" key="1">
    <source>
        <dbReference type="ARBA" id="ARBA00022723"/>
    </source>
</evidence>
<dbReference type="OrthoDB" id="8112353at2759"/>
<evidence type="ECO:0000313" key="9">
    <source>
        <dbReference type="Proteomes" id="UP000594454"/>
    </source>
</evidence>
<keyword evidence="9" id="KW-1185">Reference proteome</keyword>
<dbReference type="GO" id="GO:0008270">
    <property type="term" value="F:zinc ion binding"/>
    <property type="evidence" value="ECO:0007669"/>
    <property type="project" value="UniProtKB-KW"/>
</dbReference>
<feature type="domain" description="C2H2-type" evidence="7">
    <location>
        <begin position="490"/>
        <end position="517"/>
    </location>
</feature>
<feature type="region of interest" description="Disordered" evidence="6">
    <location>
        <begin position="251"/>
        <end position="279"/>
    </location>
</feature>
<feature type="domain" description="C2H2-type" evidence="7">
    <location>
        <begin position="692"/>
        <end position="715"/>
    </location>
</feature>
<organism evidence="8 9">
    <name type="scientific">Hermetia illucens</name>
    <name type="common">Black soldier fly</name>
    <dbReference type="NCBI Taxonomy" id="343691"/>
    <lineage>
        <taxon>Eukaryota</taxon>
        <taxon>Metazoa</taxon>
        <taxon>Ecdysozoa</taxon>
        <taxon>Arthropoda</taxon>
        <taxon>Hexapoda</taxon>
        <taxon>Insecta</taxon>
        <taxon>Pterygota</taxon>
        <taxon>Neoptera</taxon>
        <taxon>Endopterygota</taxon>
        <taxon>Diptera</taxon>
        <taxon>Brachycera</taxon>
        <taxon>Stratiomyomorpha</taxon>
        <taxon>Stratiomyidae</taxon>
        <taxon>Hermetiinae</taxon>
        <taxon>Hermetia</taxon>
    </lineage>
</organism>
<feature type="compositionally biased region" description="Basic and acidic residues" evidence="6">
    <location>
        <begin position="524"/>
        <end position="540"/>
    </location>
</feature>
<feature type="domain" description="C2H2-type" evidence="7">
    <location>
        <begin position="338"/>
        <end position="366"/>
    </location>
</feature>
<sequence length="715" mass="82605">MDSECGESASHFVKEELDIEDVDFSEEPSDREEDLNLPEATDLRCGEVYLGCNGSFTFVCSICANCFPNSELFQAHVQDAHFQLNTENIYDDPGDAVAECNDQDTLSNSPSVGGPFTEQILLGKASIKKERDEEDMLDGSEIADKSVEGGVEATNQKPQTSDETNMFISCRFCRKSYDKYKSYVEHARVAHGIITRRMRTRLILQAQKAAIKSKLSKGKRFRCILCTRSFTYRRMLRYHVENEHGDEALKLHPELNTLEDLNPNEEEEDDESSPFDSEKNHDCNLCGRRFRHKRSLQTHIQTYHEKEATCSPQNETKVQENLQPNTVERKERKIKRKFYCRLCTRSFKYRRSFHSHVETEHADEAEKLISESNLIGSSAEEDSEGSSSDPDEIYPCKLCDRIYKLKGSLRIHVRKYHGESIMPRLRKFYCNVCNRSYKHTRSLFSHVGASHGAEALKLISQSYPEEDLKANDSSNEDDSDTYSIESEKNYTCPICDHKFGYQRSMEAHIKKYHGEQALCPPQNETDKQETQKENPNENKNADPVMIVKRKFYCKLCNRSYKHRRSFLSHVGVDHGPEALSELKADESDDENEDESSLLEPRKNYACKLCDRHYRHSRSLRVHIKRHHGEEALSPRQIRRFCKYCSETFDSLETLQAHTKSIHPRGSDRKIVQVKFNAPQKKEIGPQVGKPPYKCTYCSKEFPELPKLAIHIRTHL</sequence>
<dbReference type="SMART" id="SM00355">
    <property type="entry name" value="ZnF_C2H2"/>
    <property type="match status" value="12"/>
</dbReference>
<feature type="domain" description="C2H2-type" evidence="7">
    <location>
        <begin position="281"/>
        <end position="309"/>
    </location>
</feature>
<feature type="compositionally biased region" description="Acidic residues" evidence="6">
    <location>
        <begin position="262"/>
        <end position="273"/>
    </location>
</feature>
<name>A0A7R8UVU4_HERIL</name>
<dbReference type="PANTHER" id="PTHR24409:SF295">
    <property type="entry name" value="AZ2-RELATED"/>
    <property type="match status" value="1"/>
</dbReference>
<dbReference type="PANTHER" id="PTHR24409">
    <property type="entry name" value="ZINC FINGER PROTEIN 142"/>
    <property type="match status" value="1"/>
</dbReference>
<accession>A0A7R8UVU4</accession>
<reference evidence="8 9" key="1">
    <citation type="submission" date="2020-11" db="EMBL/GenBank/DDBJ databases">
        <authorList>
            <person name="Wallbank WR R."/>
            <person name="Pardo Diaz C."/>
            <person name="Kozak K."/>
            <person name="Martin S."/>
            <person name="Jiggins C."/>
            <person name="Moest M."/>
            <person name="Warren A I."/>
            <person name="Generalovic N T."/>
            <person name="Byers J.R.P. K."/>
            <person name="Montejo-Kovacevich G."/>
            <person name="Yen C E."/>
        </authorList>
    </citation>
    <scope>NUCLEOTIDE SEQUENCE [LARGE SCALE GENOMIC DNA]</scope>
</reference>
<evidence type="ECO:0000256" key="5">
    <source>
        <dbReference type="PROSITE-ProRule" id="PRU00042"/>
    </source>
</evidence>
<dbReference type="InterPro" id="IPR013087">
    <property type="entry name" value="Znf_C2H2_type"/>
</dbReference>
<dbReference type="Gene3D" id="3.30.160.60">
    <property type="entry name" value="Classic Zinc Finger"/>
    <property type="match status" value="6"/>
</dbReference>
<dbReference type="Proteomes" id="UP000594454">
    <property type="component" value="Chromosome 4"/>
</dbReference>
<protein>
    <recommendedName>
        <fullName evidence="7">C2H2-type domain-containing protein</fullName>
    </recommendedName>
</protein>
<dbReference type="GO" id="GO:0000981">
    <property type="term" value="F:DNA-binding transcription factor activity, RNA polymerase II-specific"/>
    <property type="evidence" value="ECO:0007669"/>
    <property type="project" value="TreeGrafter"/>
</dbReference>
<proteinExistence type="predicted"/>
<dbReference type="EMBL" id="LR899012">
    <property type="protein sequence ID" value="CAD7086828.1"/>
    <property type="molecule type" value="Genomic_DNA"/>
</dbReference>
<gene>
    <name evidence="8" type="ORF">HERILL_LOCUS9571</name>
</gene>
<dbReference type="Pfam" id="PF12874">
    <property type="entry name" value="zf-met"/>
    <property type="match status" value="1"/>
</dbReference>
<feature type="region of interest" description="Disordered" evidence="6">
    <location>
        <begin position="1"/>
        <end position="35"/>
    </location>
</feature>
<keyword evidence="3 5" id="KW-0863">Zinc-finger</keyword>
<feature type="domain" description="C2H2-type" evidence="7">
    <location>
        <begin position="221"/>
        <end position="249"/>
    </location>
</feature>
<dbReference type="InterPro" id="IPR041661">
    <property type="entry name" value="ZN622/Rei1/Reh1_Znf-C2H2"/>
</dbReference>
<keyword evidence="4" id="KW-0862">Zinc</keyword>
<evidence type="ECO:0000256" key="2">
    <source>
        <dbReference type="ARBA" id="ARBA00022737"/>
    </source>
</evidence>
<dbReference type="GO" id="GO:0005634">
    <property type="term" value="C:nucleus"/>
    <property type="evidence" value="ECO:0007669"/>
    <property type="project" value="TreeGrafter"/>
</dbReference>
<feature type="domain" description="C2H2-type" evidence="7">
    <location>
        <begin position="639"/>
        <end position="662"/>
    </location>
</feature>
<dbReference type="Pfam" id="PF12756">
    <property type="entry name" value="zf-C2H2_2"/>
    <property type="match status" value="1"/>
</dbReference>
<feature type="region of interest" description="Disordered" evidence="6">
    <location>
        <begin position="517"/>
        <end position="540"/>
    </location>
</feature>
<evidence type="ECO:0000256" key="6">
    <source>
        <dbReference type="SAM" id="MobiDB-lite"/>
    </source>
</evidence>